<reference evidence="2 3" key="1">
    <citation type="submission" date="2019-04" db="EMBL/GenBank/DDBJ databases">
        <title>An improved genome assembly and genetic linkage map for asparagus bean, Vigna unguiculata ssp. sesquipedialis.</title>
        <authorList>
            <person name="Xia Q."/>
            <person name="Zhang R."/>
            <person name="Dong Y."/>
        </authorList>
    </citation>
    <scope>NUCLEOTIDE SEQUENCE [LARGE SCALE GENOMIC DNA]</scope>
    <source>
        <tissue evidence="2">Leaf</tissue>
    </source>
</reference>
<evidence type="ECO:0000313" key="2">
    <source>
        <dbReference type="EMBL" id="QCE03417.1"/>
    </source>
</evidence>
<dbReference type="Proteomes" id="UP000501690">
    <property type="component" value="Linkage Group LG8"/>
</dbReference>
<gene>
    <name evidence="2" type="ORF">DEO72_LG8g1441</name>
</gene>
<keyword evidence="3" id="KW-1185">Reference proteome</keyword>
<evidence type="ECO:0000313" key="3">
    <source>
        <dbReference type="Proteomes" id="UP000501690"/>
    </source>
</evidence>
<organism evidence="2 3">
    <name type="scientific">Vigna unguiculata</name>
    <name type="common">Cowpea</name>
    <dbReference type="NCBI Taxonomy" id="3917"/>
    <lineage>
        <taxon>Eukaryota</taxon>
        <taxon>Viridiplantae</taxon>
        <taxon>Streptophyta</taxon>
        <taxon>Embryophyta</taxon>
        <taxon>Tracheophyta</taxon>
        <taxon>Spermatophyta</taxon>
        <taxon>Magnoliopsida</taxon>
        <taxon>eudicotyledons</taxon>
        <taxon>Gunneridae</taxon>
        <taxon>Pentapetalae</taxon>
        <taxon>rosids</taxon>
        <taxon>fabids</taxon>
        <taxon>Fabales</taxon>
        <taxon>Fabaceae</taxon>
        <taxon>Papilionoideae</taxon>
        <taxon>50 kb inversion clade</taxon>
        <taxon>NPAAA clade</taxon>
        <taxon>indigoferoid/millettioid clade</taxon>
        <taxon>Phaseoleae</taxon>
        <taxon>Vigna</taxon>
    </lineage>
</organism>
<protein>
    <submittedName>
        <fullName evidence="2">Uncharacterized protein</fullName>
    </submittedName>
</protein>
<sequence>MSPRRPSGSDKGKKTKPRRQPPRYIIRFLAKYHRVRPFRHHHLLGYPYHTLLRKNFQLDSHMSDLSKGPVLMCQSIMMMLIRKTSLGHSVGLTLSVEKIKEDFMALENLAKVTLLEEVSTNNKHLLSAVLRRP</sequence>
<evidence type="ECO:0000256" key="1">
    <source>
        <dbReference type="SAM" id="MobiDB-lite"/>
    </source>
</evidence>
<proteinExistence type="predicted"/>
<dbReference type="AlphaFoldDB" id="A0A4D6MU58"/>
<dbReference type="EMBL" id="CP039352">
    <property type="protein sequence ID" value="QCE03417.1"/>
    <property type="molecule type" value="Genomic_DNA"/>
</dbReference>
<feature type="region of interest" description="Disordered" evidence="1">
    <location>
        <begin position="1"/>
        <end position="20"/>
    </location>
</feature>
<name>A0A4D6MU58_VIGUN</name>
<accession>A0A4D6MU58</accession>